<reference evidence="8 9" key="1">
    <citation type="submission" date="2007-05" db="EMBL/GenBank/DDBJ databases">
        <title>Complete sequence of Geobacter uraniireducens Rf4.</title>
        <authorList>
            <consortium name="US DOE Joint Genome Institute"/>
            <person name="Copeland A."/>
            <person name="Lucas S."/>
            <person name="Lapidus A."/>
            <person name="Barry K."/>
            <person name="Detter J.C."/>
            <person name="Glavina del Rio T."/>
            <person name="Hammon N."/>
            <person name="Israni S."/>
            <person name="Dalin E."/>
            <person name="Tice H."/>
            <person name="Pitluck S."/>
            <person name="Chertkov O."/>
            <person name="Brettin T."/>
            <person name="Bruce D."/>
            <person name="Han C."/>
            <person name="Schmutz J."/>
            <person name="Larimer F."/>
            <person name="Land M."/>
            <person name="Hauser L."/>
            <person name="Kyrpides N."/>
            <person name="Mikhailova N."/>
            <person name="Shelobolina E."/>
            <person name="Aklujkar M."/>
            <person name="Lovley D."/>
            <person name="Richardson P."/>
        </authorList>
    </citation>
    <scope>NUCLEOTIDE SEQUENCE [LARGE SCALE GENOMIC DNA]</scope>
    <source>
        <strain evidence="8 9">Rf4</strain>
    </source>
</reference>
<evidence type="ECO:0000256" key="6">
    <source>
        <dbReference type="SAM" id="Phobius"/>
    </source>
</evidence>
<feature type="transmembrane region" description="Helical" evidence="6">
    <location>
        <begin position="77"/>
        <end position="96"/>
    </location>
</feature>
<dbReference type="RefSeq" id="WP_011941172.1">
    <property type="nucleotide sequence ID" value="NC_009483.1"/>
</dbReference>
<protein>
    <recommendedName>
        <fullName evidence="7">EamA domain-containing protein</fullName>
    </recommendedName>
</protein>
<feature type="transmembrane region" description="Helical" evidence="6">
    <location>
        <begin position="128"/>
        <end position="148"/>
    </location>
</feature>
<dbReference type="InterPro" id="IPR000620">
    <property type="entry name" value="EamA_dom"/>
</dbReference>
<dbReference type="AlphaFoldDB" id="A5G9S8"/>
<keyword evidence="4 6" id="KW-1133">Transmembrane helix</keyword>
<dbReference type="InterPro" id="IPR037185">
    <property type="entry name" value="EmrE-like"/>
</dbReference>
<feature type="domain" description="EamA" evidence="7">
    <location>
        <begin position="14"/>
        <end position="141"/>
    </location>
</feature>
<dbReference type="STRING" id="351605.Gura_4403"/>
<name>A5G9S8_GEOUR</name>
<dbReference type="GO" id="GO:0005886">
    <property type="term" value="C:plasma membrane"/>
    <property type="evidence" value="ECO:0007669"/>
    <property type="project" value="UniProtKB-SubCell"/>
</dbReference>
<organism evidence="8 9">
    <name type="scientific">Geotalea uraniireducens (strain Rf4)</name>
    <name type="common">Geobacter uraniireducens</name>
    <dbReference type="NCBI Taxonomy" id="351605"/>
    <lineage>
        <taxon>Bacteria</taxon>
        <taxon>Pseudomonadati</taxon>
        <taxon>Thermodesulfobacteriota</taxon>
        <taxon>Desulfuromonadia</taxon>
        <taxon>Geobacterales</taxon>
        <taxon>Geobacteraceae</taxon>
        <taxon>Geotalea</taxon>
    </lineage>
</organism>
<feature type="transmembrane region" description="Helical" evidence="6">
    <location>
        <begin position="102"/>
        <end position="121"/>
    </location>
</feature>
<dbReference type="PANTHER" id="PTHR42920:SF5">
    <property type="entry name" value="EAMA DOMAIN-CONTAINING PROTEIN"/>
    <property type="match status" value="1"/>
</dbReference>
<dbReference type="Pfam" id="PF00892">
    <property type="entry name" value="EamA"/>
    <property type="match status" value="2"/>
</dbReference>
<feature type="transmembrane region" description="Helical" evidence="6">
    <location>
        <begin position="207"/>
        <end position="231"/>
    </location>
</feature>
<dbReference type="PANTHER" id="PTHR42920">
    <property type="entry name" value="OS03G0707200 PROTEIN-RELATED"/>
    <property type="match status" value="1"/>
</dbReference>
<feature type="transmembrane region" description="Helical" evidence="6">
    <location>
        <begin position="269"/>
        <end position="291"/>
    </location>
</feature>
<sequence>MNDKIDNSPVSNGKALFWLVVTTVLWGGSFVFNKIGFREIPPVMFLFLRFLLATIVMGLICIPRLRQVNLEIIKKGGLLGMALAAANLSFVIGVNGTTVTRAGFLNNLFVLIVPLLCFIIWRDKVDRLTFAGIFLAAFGIGGLASGGGFSHGDLYSTICALFIAIHIIAVSRLLRSGDVYLVTLSQFATVTAIGGILTVILPEQPFHIGPVSAGALLYCAIFPTVICFTLQNTFQRYTTPTRAGLIYTLDPVWSMLGGFVLLGERLNTREWLGCGLIFGAVAVPLLVKLSIERRAVGHYRSQTSE</sequence>
<feature type="transmembrane region" description="Helical" evidence="6">
    <location>
        <begin position="44"/>
        <end position="65"/>
    </location>
</feature>
<keyword evidence="2" id="KW-1003">Cell membrane</keyword>
<dbReference type="KEGG" id="gur:Gura_4403"/>
<evidence type="ECO:0000259" key="7">
    <source>
        <dbReference type="Pfam" id="PF00892"/>
    </source>
</evidence>
<evidence type="ECO:0000256" key="1">
    <source>
        <dbReference type="ARBA" id="ARBA00004651"/>
    </source>
</evidence>
<keyword evidence="3 6" id="KW-0812">Transmembrane</keyword>
<evidence type="ECO:0000313" key="8">
    <source>
        <dbReference type="EMBL" id="ABQ28546.1"/>
    </source>
</evidence>
<feature type="transmembrane region" description="Helical" evidence="6">
    <location>
        <begin position="15"/>
        <end position="32"/>
    </location>
</feature>
<dbReference type="InterPro" id="IPR051258">
    <property type="entry name" value="Diverse_Substrate_Transporter"/>
</dbReference>
<feature type="transmembrane region" description="Helical" evidence="6">
    <location>
        <begin position="154"/>
        <end position="174"/>
    </location>
</feature>
<evidence type="ECO:0000256" key="2">
    <source>
        <dbReference type="ARBA" id="ARBA00022475"/>
    </source>
</evidence>
<evidence type="ECO:0000256" key="3">
    <source>
        <dbReference type="ARBA" id="ARBA00022692"/>
    </source>
</evidence>
<accession>A5G9S8</accession>
<evidence type="ECO:0000313" key="9">
    <source>
        <dbReference type="Proteomes" id="UP000006695"/>
    </source>
</evidence>
<dbReference type="HOGENOM" id="CLU_033863_21_3_7"/>
<feature type="domain" description="EamA" evidence="7">
    <location>
        <begin position="152"/>
        <end position="283"/>
    </location>
</feature>
<keyword evidence="5 6" id="KW-0472">Membrane</keyword>
<gene>
    <name evidence="8" type="ordered locus">Gura_4403</name>
</gene>
<dbReference type="EMBL" id="CP000698">
    <property type="protein sequence ID" value="ABQ28546.1"/>
    <property type="molecule type" value="Genomic_DNA"/>
</dbReference>
<dbReference type="OrthoDB" id="5416392at2"/>
<comment type="subcellular location">
    <subcellularLocation>
        <location evidence="1">Cell membrane</location>
        <topology evidence="1">Multi-pass membrane protein</topology>
    </subcellularLocation>
</comment>
<dbReference type="Proteomes" id="UP000006695">
    <property type="component" value="Chromosome"/>
</dbReference>
<feature type="transmembrane region" description="Helical" evidence="6">
    <location>
        <begin position="181"/>
        <end position="201"/>
    </location>
</feature>
<evidence type="ECO:0000256" key="4">
    <source>
        <dbReference type="ARBA" id="ARBA00022989"/>
    </source>
</evidence>
<keyword evidence="9" id="KW-1185">Reference proteome</keyword>
<proteinExistence type="predicted"/>
<dbReference type="SUPFAM" id="SSF103481">
    <property type="entry name" value="Multidrug resistance efflux transporter EmrE"/>
    <property type="match status" value="2"/>
</dbReference>
<evidence type="ECO:0000256" key="5">
    <source>
        <dbReference type="ARBA" id="ARBA00023136"/>
    </source>
</evidence>
<feature type="transmembrane region" description="Helical" evidence="6">
    <location>
        <begin position="243"/>
        <end position="263"/>
    </location>
</feature>